<gene>
    <name evidence="2" type="primary">ga04470</name>
    <name evidence="2" type="ORF">PR202_ga04470</name>
</gene>
<keyword evidence="1" id="KW-0175">Coiled coil</keyword>
<name>A0AAV5BR32_ELECO</name>
<dbReference type="Gene3D" id="2.60.40.10">
    <property type="entry name" value="Immunoglobulins"/>
    <property type="match status" value="1"/>
</dbReference>
<evidence type="ECO:0000313" key="3">
    <source>
        <dbReference type="Proteomes" id="UP001054889"/>
    </source>
</evidence>
<dbReference type="EMBL" id="BQKI01000002">
    <property type="protein sequence ID" value="GJM88412.1"/>
    <property type="molecule type" value="Genomic_DNA"/>
</dbReference>
<evidence type="ECO:0000256" key="1">
    <source>
        <dbReference type="SAM" id="Coils"/>
    </source>
</evidence>
<organism evidence="2 3">
    <name type="scientific">Eleusine coracana subsp. coracana</name>
    <dbReference type="NCBI Taxonomy" id="191504"/>
    <lineage>
        <taxon>Eukaryota</taxon>
        <taxon>Viridiplantae</taxon>
        <taxon>Streptophyta</taxon>
        <taxon>Embryophyta</taxon>
        <taxon>Tracheophyta</taxon>
        <taxon>Spermatophyta</taxon>
        <taxon>Magnoliopsida</taxon>
        <taxon>Liliopsida</taxon>
        <taxon>Poales</taxon>
        <taxon>Poaceae</taxon>
        <taxon>PACMAD clade</taxon>
        <taxon>Chloridoideae</taxon>
        <taxon>Cynodonteae</taxon>
        <taxon>Eleusininae</taxon>
        <taxon>Eleusine</taxon>
    </lineage>
</organism>
<sequence>MEVAAAAGGEDRLVEIHPDEICFLFTMQEQKTAPPNLQIKDKFLVQTTVVPLGTTDEDIFPAFFSRETGRHIEENKMRVVLVSATQPQVEQLITDVRDAKPTVEVPLAEEKLVNMNEVPNVVNEVRHPLKASYPPLRETPAILSEIPSPGKENPILRDFLVPSKEASFTLSDSAPSLKESPTVSVESHFCSTETIATIKESPPLEDTPAPRGLAILSDKGHANSENRHLSHVGLFSTIIFVAEDVQDLQSKLNNLEAKLEEAETLIVKLREETITTIEERDKLRKEMVKFSSMFI</sequence>
<reference evidence="2" key="1">
    <citation type="journal article" date="2018" name="DNA Res.">
        <title>Multiple hybrid de novo genome assembly of finger millet, an orphan allotetraploid crop.</title>
        <authorList>
            <person name="Hatakeyama M."/>
            <person name="Aluri S."/>
            <person name="Balachadran M.T."/>
            <person name="Sivarajan S.R."/>
            <person name="Patrignani A."/>
            <person name="Gruter S."/>
            <person name="Poveda L."/>
            <person name="Shimizu-Inatsugi R."/>
            <person name="Baeten J."/>
            <person name="Francoijs K.J."/>
            <person name="Nataraja K.N."/>
            <person name="Reddy Y.A.N."/>
            <person name="Phadnis S."/>
            <person name="Ravikumar R.L."/>
            <person name="Schlapbach R."/>
            <person name="Sreeman S.M."/>
            <person name="Shimizu K.K."/>
        </authorList>
    </citation>
    <scope>NUCLEOTIDE SEQUENCE</scope>
</reference>
<accession>A0AAV5BR32</accession>
<dbReference type="GO" id="GO:0061817">
    <property type="term" value="P:endoplasmic reticulum-plasma membrane tethering"/>
    <property type="evidence" value="ECO:0007669"/>
    <property type="project" value="TreeGrafter"/>
</dbReference>
<dbReference type="InterPro" id="IPR013783">
    <property type="entry name" value="Ig-like_fold"/>
</dbReference>
<dbReference type="InterPro" id="IPR016763">
    <property type="entry name" value="VAP"/>
</dbReference>
<dbReference type="PANTHER" id="PTHR10809">
    <property type="entry name" value="VESICLE-ASSOCIATED MEMBRANE PROTEIN-ASSOCIATED PROTEIN"/>
    <property type="match status" value="1"/>
</dbReference>
<dbReference type="InterPro" id="IPR008962">
    <property type="entry name" value="PapD-like_sf"/>
</dbReference>
<dbReference type="Proteomes" id="UP001054889">
    <property type="component" value="Unassembled WGS sequence"/>
</dbReference>
<proteinExistence type="predicted"/>
<dbReference type="SUPFAM" id="SSF49354">
    <property type="entry name" value="PapD-like"/>
    <property type="match status" value="1"/>
</dbReference>
<comment type="caution">
    <text evidence="2">The sequence shown here is derived from an EMBL/GenBank/DDBJ whole genome shotgun (WGS) entry which is preliminary data.</text>
</comment>
<dbReference type="GO" id="GO:0090158">
    <property type="term" value="P:endoplasmic reticulum membrane organization"/>
    <property type="evidence" value="ECO:0007669"/>
    <property type="project" value="TreeGrafter"/>
</dbReference>
<dbReference type="AlphaFoldDB" id="A0AAV5BR32"/>
<evidence type="ECO:0008006" key="4">
    <source>
        <dbReference type="Google" id="ProtNLM"/>
    </source>
</evidence>
<reference evidence="2" key="2">
    <citation type="submission" date="2021-12" db="EMBL/GenBank/DDBJ databases">
        <title>Resequencing data analysis of finger millet.</title>
        <authorList>
            <person name="Hatakeyama M."/>
            <person name="Aluri S."/>
            <person name="Balachadran M.T."/>
            <person name="Sivarajan S.R."/>
            <person name="Poveda L."/>
            <person name="Shimizu-Inatsugi R."/>
            <person name="Schlapbach R."/>
            <person name="Sreeman S.M."/>
            <person name="Shimizu K.K."/>
        </authorList>
    </citation>
    <scope>NUCLEOTIDE SEQUENCE</scope>
</reference>
<feature type="coiled-coil region" evidence="1">
    <location>
        <begin position="238"/>
        <end position="272"/>
    </location>
</feature>
<protein>
    <recommendedName>
        <fullName evidence="4">MSP domain-containing protein</fullName>
    </recommendedName>
</protein>
<evidence type="ECO:0000313" key="2">
    <source>
        <dbReference type="EMBL" id="GJM88412.1"/>
    </source>
</evidence>
<dbReference type="GO" id="GO:0005886">
    <property type="term" value="C:plasma membrane"/>
    <property type="evidence" value="ECO:0007669"/>
    <property type="project" value="TreeGrafter"/>
</dbReference>
<dbReference type="PANTHER" id="PTHR10809:SF158">
    <property type="entry name" value="OS05G0373000 PROTEIN"/>
    <property type="match status" value="1"/>
</dbReference>
<dbReference type="GO" id="GO:0005789">
    <property type="term" value="C:endoplasmic reticulum membrane"/>
    <property type="evidence" value="ECO:0007669"/>
    <property type="project" value="InterPro"/>
</dbReference>
<keyword evidence="3" id="KW-1185">Reference proteome</keyword>